<feature type="compositionally biased region" description="Low complexity" evidence="1">
    <location>
        <begin position="155"/>
        <end position="199"/>
    </location>
</feature>
<keyword evidence="2" id="KW-0732">Signal</keyword>
<dbReference type="AlphaFoldDB" id="A0A8K0SMJ8"/>
<feature type="signal peptide" evidence="2">
    <location>
        <begin position="1"/>
        <end position="20"/>
    </location>
</feature>
<dbReference type="OrthoDB" id="4843554at2759"/>
<name>A0A8K0SMJ8_9HYPO</name>
<evidence type="ECO:0000256" key="1">
    <source>
        <dbReference type="SAM" id="MobiDB-lite"/>
    </source>
</evidence>
<evidence type="ECO:0000256" key="2">
    <source>
        <dbReference type="SAM" id="SignalP"/>
    </source>
</evidence>
<accession>A0A8K0SMJ8</accession>
<proteinExistence type="predicted"/>
<feature type="chain" id="PRO_5035474393" description="Protein CAP22" evidence="2">
    <location>
        <begin position="21"/>
        <end position="231"/>
    </location>
</feature>
<organism evidence="3 4">
    <name type="scientific">Stachybotrys elegans</name>
    <dbReference type="NCBI Taxonomy" id="80388"/>
    <lineage>
        <taxon>Eukaryota</taxon>
        <taxon>Fungi</taxon>
        <taxon>Dikarya</taxon>
        <taxon>Ascomycota</taxon>
        <taxon>Pezizomycotina</taxon>
        <taxon>Sordariomycetes</taxon>
        <taxon>Hypocreomycetidae</taxon>
        <taxon>Hypocreales</taxon>
        <taxon>Stachybotryaceae</taxon>
        <taxon>Stachybotrys</taxon>
    </lineage>
</organism>
<keyword evidence="4" id="KW-1185">Reference proteome</keyword>
<dbReference type="Proteomes" id="UP000813444">
    <property type="component" value="Unassembled WGS sequence"/>
</dbReference>
<dbReference type="EMBL" id="JAGPNK010000010">
    <property type="protein sequence ID" value="KAH7312429.1"/>
    <property type="molecule type" value="Genomic_DNA"/>
</dbReference>
<evidence type="ECO:0008006" key="5">
    <source>
        <dbReference type="Google" id="ProtNLM"/>
    </source>
</evidence>
<gene>
    <name evidence="3" type="ORF">B0I35DRAFT_411150</name>
</gene>
<evidence type="ECO:0000313" key="3">
    <source>
        <dbReference type="EMBL" id="KAH7312429.1"/>
    </source>
</evidence>
<reference evidence="3" key="1">
    <citation type="journal article" date="2021" name="Nat. Commun.">
        <title>Genetic determinants of endophytism in the Arabidopsis root mycobiome.</title>
        <authorList>
            <person name="Mesny F."/>
            <person name="Miyauchi S."/>
            <person name="Thiergart T."/>
            <person name="Pickel B."/>
            <person name="Atanasova L."/>
            <person name="Karlsson M."/>
            <person name="Huettel B."/>
            <person name="Barry K.W."/>
            <person name="Haridas S."/>
            <person name="Chen C."/>
            <person name="Bauer D."/>
            <person name="Andreopoulos W."/>
            <person name="Pangilinan J."/>
            <person name="LaButti K."/>
            <person name="Riley R."/>
            <person name="Lipzen A."/>
            <person name="Clum A."/>
            <person name="Drula E."/>
            <person name="Henrissat B."/>
            <person name="Kohler A."/>
            <person name="Grigoriev I.V."/>
            <person name="Martin F.M."/>
            <person name="Hacquard S."/>
        </authorList>
    </citation>
    <scope>NUCLEOTIDE SEQUENCE</scope>
    <source>
        <strain evidence="3">MPI-CAGE-CH-0235</strain>
    </source>
</reference>
<evidence type="ECO:0000313" key="4">
    <source>
        <dbReference type="Proteomes" id="UP000813444"/>
    </source>
</evidence>
<feature type="region of interest" description="Disordered" evidence="1">
    <location>
        <begin position="155"/>
        <end position="207"/>
    </location>
</feature>
<comment type="caution">
    <text evidence="3">The sequence shown here is derived from an EMBL/GenBank/DDBJ whole genome shotgun (WGS) entry which is preliminary data.</text>
</comment>
<sequence>MPSFTRVAVAVAPLLLAVRADLSDFEIDSDVPNQCRDVCRPVADLSSRCEVDLNNNDVGPGQSDDRWEDLLEAQCVCTNDSFDVGRISGLCASCIQQNMNNNDDDDDDDDMEDINSIMRICGFSSTSYASSDSTAARGITVDVTRPTATSELTTTITGGTRSDVTVTSTGSGPSNTGNSNSNNDNNNDNNNNNDGNDNSNNDDDSLAARNALPGMALGIAAAAVGASMLLL</sequence>
<protein>
    <recommendedName>
        <fullName evidence="5">Protein CAP22</fullName>
    </recommendedName>
</protein>